<keyword evidence="3" id="KW-0442">Lipid degradation</keyword>
<protein>
    <recommendedName>
        <fullName evidence="1">1-alkyl-2-acetylglycerophosphocholine esterase</fullName>
        <ecNumber evidence="1">3.1.1.47</ecNumber>
    </recommendedName>
</protein>
<gene>
    <name evidence="6" type="ORF">H2200_000589</name>
</gene>
<name>A0AA39CPB5_9EURO</name>
<accession>A0AA39CPB5</accession>
<reference evidence="6" key="1">
    <citation type="submission" date="2022-10" db="EMBL/GenBank/DDBJ databases">
        <title>Culturing micro-colonial fungi from biological soil crusts in the Mojave desert and describing Neophaeococcomyces mojavensis, and introducing the new genera and species Taxawa tesnikishii.</title>
        <authorList>
            <person name="Kurbessoian T."/>
            <person name="Stajich J.E."/>
        </authorList>
    </citation>
    <scope>NUCLEOTIDE SEQUENCE</scope>
    <source>
        <strain evidence="6">TK_41</strain>
    </source>
</reference>
<evidence type="ECO:0000256" key="4">
    <source>
        <dbReference type="ARBA" id="ARBA00023098"/>
    </source>
</evidence>
<keyword evidence="7" id="KW-1185">Reference proteome</keyword>
<dbReference type="GO" id="GO:0016042">
    <property type="term" value="P:lipid catabolic process"/>
    <property type="evidence" value="ECO:0007669"/>
    <property type="project" value="UniProtKB-KW"/>
</dbReference>
<comment type="caution">
    <text evidence="6">The sequence shown here is derived from an EMBL/GenBank/DDBJ whole genome shotgun (WGS) entry which is preliminary data.</text>
</comment>
<dbReference type="AlphaFoldDB" id="A0AA39CPB5"/>
<evidence type="ECO:0000313" key="7">
    <source>
        <dbReference type="Proteomes" id="UP001172673"/>
    </source>
</evidence>
<keyword evidence="5" id="KW-0732">Signal</keyword>
<dbReference type="InterPro" id="IPR029058">
    <property type="entry name" value="AB_hydrolase_fold"/>
</dbReference>
<evidence type="ECO:0000256" key="2">
    <source>
        <dbReference type="ARBA" id="ARBA00022801"/>
    </source>
</evidence>
<evidence type="ECO:0000256" key="5">
    <source>
        <dbReference type="SAM" id="SignalP"/>
    </source>
</evidence>
<keyword evidence="4" id="KW-0443">Lipid metabolism</keyword>
<proteinExistence type="predicted"/>
<feature type="signal peptide" evidence="5">
    <location>
        <begin position="1"/>
        <end position="17"/>
    </location>
</feature>
<dbReference type="Proteomes" id="UP001172673">
    <property type="component" value="Unassembled WGS sequence"/>
</dbReference>
<feature type="chain" id="PRO_5041234071" description="1-alkyl-2-acetylglycerophosphocholine esterase" evidence="5">
    <location>
        <begin position="18"/>
        <end position="389"/>
    </location>
</feature>
<sequence>MKLPLLFLQALPSLSSATLNIPRPGGPYGVNVATLGLTDSSRLDPFSPTPENRSVVISVFYPLRPADGCEWKLVPVYPKRTAAVFDAEVAFAGVTNGTLETVRMEVCVSKKAPLREYCANNASQIPVVLFSGGLGLSRLWYSALAQSVASFGFMVVTIDHPYDADVVEFPDGRIAYAINSTWDDAQSEQDVNVRTKDASFVLNELSKPGTINELFSGQCPPSQRTGLATKRTGIFGHSIGGATAAMAMFEDNRIVSGINLDGGLYGPVIKQGLTNPFLLFSHKDNSTTETWPDIWPHLNWKSEIEIVNSTHTTFTDIPLLADLIFGLPLPGFVQGVVGNIPGKRVRDVVTAYVVAMMKMALKCEPQALLQRPDPAFPEIEFVASPHRGK</sequence>
<keyword evidence="2" id="KW-0378">Hydrolase</keyword>
<dbReference type="SUPFAM" id="SSF53474">
    <property type="entry name" value="alpha/beta-Hydrolases"/>
    <property type="match status" value="1"/>
</dbReference>
<dbReference type="GO" id="GO:0003847">
    <property type="term" value="F:1-alkyl-2-acetylglycerophosphocholine esterase activity"/>
    <property type="evidence" value="ECO:0007669"/>
    <property type="project" value="UniProtKB-EC"/>
</dbReference>
<dbReference type="PANTHER" id="PTHR10272:SF14">
    <property type="entry name" value="PAF ACETYLHYDROLASE FAMILY PROTEIN"/>
    <property type="match status" value="1"/>
</dbReference>
<evidence type="ECO:0000313" key="6">
    <source>
        <dbReference type="EMBL" id="KAJ9616869.1"/>
    </source>
</evidence>
<organism evidence="6 7">
    <name type="scientific">Cladophialophora chaetospira</name>
    <dbReference type="NCBI Taxonomy" id="386627"/>
    <lineage>
        <taxon>Eukaryota</taxon>
        <taxon>Fungi</taxon>
        <taxon>Dikarya</taxon>
        <taxon>Ascomycota</taxon>
        <taxon>Pezizomycotina</taxon>
        <taxon>Eurotiomycetes</taxon>
        <taxon>Chaetothyriomycetidae</taxon>
        <taxon>Chaetothyriales</taxon>
        <taxon>Herpotrichiellaceae</taxon>
        <taxon>Cladophialophora</taxon>
    </lineage>
</organism>
<dbReference type="PANTHER" id="PTHR10272">
    <property type="entry name" value="PLATELET-ACTIVATING FACTOR ACETYLHYDROLASE"/>
    <property type="match status" value="1"/>
</dbReference>
<evidence type="ECO:0000256" key="3">
    <source>
        <dbReference type="ARBA" id="ARBA00022963"/>
    </source>
</evidence>
<dbReference type="EMBL" id="JAPDRK010000001">
    <property type="protein sequence ID" value="KAJ9616869.1"/>
    <property type="molecule type" value="Genomic_DNA"/>
</dbReference>
<dbReference type="Pfam" id="PF03403">
    <property type="entry name" value="PAF-AH_p_II"/>
    <property type="match status" value="1"/>
</dbReference>
<evidence type="ECO:0000256" key="1">
    <source>
        <dbReference type="ARBA" id="ARBA00013201"/>
    </source>
</evidence>
<dbReference type="Gene3D" id="3.40.50.1820">
    <property type="entry name" value="alpha/beta hydrolase"/>
    <property type="match status" value="1"/>
</dbReference>
<dbReference type="EC" id="3.1.1.47" evidence="1"/>